<keyword evidence="5 9" id="KW-0812">Transmembrane</keyword>
<evidence type="ECO:0000256" key="4">
    <source>
        <dbReference type="ARBA" id="ARBA00022475"/>
    </source>
</evidence>
<evidence type="ECO:0000256" key="2">
    <source>
        <dbReference type="ARBA" id="ARBA00008335"/>
    </source>
</evidence>
<gene>
    <name evidence="11" type="ORF">H9816_02405</name>
</gene>
<feature type="transmembrane region" description="Helical" evidence="9">
    <location>
        <begin position="395"/>
        <end position="414"/>
    </location>
</feature>
<dbReference type="InterPro" id="IPR036259">
    <property type="entry name" value="MFS_trans_sf"/>
</dbReference>
<feature type="transmembrane region" description="Helical" evidence="9">
    <location>
        <begin position="74"/>
        <end position="94"/>
    </location>
</feature>
<dbReference type="Gene3D" id="1.20.1250.20">
    <property type="entry name" value="MFS general substrate transporter like domains"/>
    <property type="match status" value="1"/>
</dbReference>
<protein>
    <submittedName>
        <fullName evidence="11">MFS transporter</fullName>
    </submittedName>
</protein>
<evidence type="ECO:0000256" key="6">
    <source>
        <dbReference type="ARBA" id="ARBA00022989"/>
    </source>
</evidence>
<dbReference type="SUPFAM" id="SSF103473">
    <property type="entry name" value="MFS general substrate transporter"/>
    <property type="match status" value="1"/>
</dbReference>
<evidence type="ECO:0000256" key="8">
    <source>
        <dbReference type="SAM" id="MobiDB-lite"/>
    </source>
</evidence>
<evidence type="ECO:0000256" key="3">
    <source>
        <dbReference type="ARBA" id="ARBA00022448"/>
    </source>
</evidence>
<keyword evidence="4" id="KW-1003">Cell membrane</keyword>
<evidence type="ECO:0000313" key="11">
    <source>
        <dbReference type="EMBL" id="HIZ14755.1"/>
    </source>
</evidence>
<dbReference type="PANTHER" id="PTHR43271:SF1">
    <property type="entry name" value="INNER MEMBRANE TRANSPORT PROTEIN YNFM"/>
    <property type="match status" value="1"/>
</dbReference>
<reference evidence="11" key="1">
    <citation type="journal article" date="2021" name="PeerJ">
        <title>Extensive microbial diversity within the chicken gut microbiome revealed by metagenomics and culture.</title>
        <authorList>
            <person name="Gilroy R."/>
            <person name="Ravi A."/>
            <person name="Getino M."/>
            <person name="Pursley I."/>
            <person name="Horton D.L."/>
            <person name="Alikhan N.F."/>
            <person name="Baker D."/>
            <person name="Gharbi K."/>
            <person name="Hall N."/>
            <person name="Watson M."/>
            <person name="Adriaenssens E.M."/>
            <person name="Foster-Nyarko E."/>
            <person name="Jarju S."/>
            <person name="Secka A."/>
            <person name="Antonio M."/>
            <person name="Oren A."/>
            <person name="Chaudhuri R.R."/>
            <person name="La Ragione R."/>
            <person name="Hildebrand F."/>
            <person name="Pallen M.J."/>
        </authorList>
    </citation>
    <scope>NUCLEOTIDE SEQUENCE</scope>
    <source>
        <strain evidence="11">ChiHjej11B10-19426</strain>
    </source>
</reference>
<evidence type="ECO:0000256" key="9">
    <source>
        <dbReference type="SAM" id="Phobius"/>
    </source>
</evidence>
<feature type="transmembrane region" description="Helical" evidence="9">
    <location>
        <begin position="192"/>
        <end position="211"/>
    </location>
</feature>
<proteinExistence type="inferred from homology"/>
<feature type="transmembrane region" description="Helical" evidence="9">
    <location>
        <begin position="308"/>
        <end position="327"/>
    </location>
</feature>
<comment type="caution">
    <text evidence="11">The sequence shown here is derived from an EMBL/GenBank/DDBJ whole genome shotgun (WGS) entry which is preliminary data.</text>
</comment>
<dbReference type="PANTHER" id="PTHR43271">
    <property type="entry name" value="BLL2771 PROTEIN"/>
    <property type="match status" value="1"/>
</dbReference>
<feature type="domain" description="Major facilitator superfamily (MFS) profile" evidence="10">
    <location>
        <begin position="40"/>
        <end position="419"/>
    </location>
</feature>
<keyword evidence="6 9" id="KW-1133">Transmembrane helix</keyword>
<dbReference type="InterPro" id="IPR020846">
    <property type="entry name" value="MFS_dom"/>
</dbReference>
<dbReference type="PROSITE" id="PS50850">
    <property type="entry name" value="MFS"/>
    <property type="match status" value="1"/>
</dbReference>
<sequence>MNEVIMHHTSFSSEEEVTASGHALHQPEKAEKGSARYRHIRNCMLLSGLSVFAQLYLFQPLLSELCRVFGVTPATSSLAVSFATIGMAIGLFIFAFRADALSRERLMSFALIASSVLTILTAFAWDFVPLLVLTLLKGIALSGVSAVALAYLNEEVSPAAIGVAISLYLSGNTIGGMSGRVTSTLIAGWGDWRWAAGIIGLVTLLIGLQFARRIPHSRNFRPQTVHMKIKLRRMGQFLTQFSFLGLYLVAALVMGAFVSVYNYISFVLESPEFNLPHYIVAMIYMMYTVGVAGSVITGKLSDRYDAATLLKGSVLLMLWGVVLLSIMKLWVMVIGLGMMTFAFFSAHTMACRLVSVRAKRAKSSATCLYWLFYYIGSSIIGSSTGVTLTRYGWNGFILVIIAIVIVALILSFLATRGKRRPFGLHEIAPLH</sequence>
<feature type="transmembrane region" description="Helical" evidence="9">
    <location>
        <begin position="131"/>
        <end position="152"/>
    </location>
</feature>
<dbReference type="Proteomes" id="UP000824014">
    <property type="component" value="Unassembled WGS sequence"/>
</dbReference>
<evidence type="ECO:0000256" key="1">
    <source>
        <dbReference type="ARBA" id="ARBA00004651"/>
    </source>
</evidence>
<dbReference type="EMBL" id="DXCC01000006">
    <property type="protein sequence ID" value="HIZ14755.1"/>
    <property type="molecule type" value="Genomic_DNA"/>
</dbReference>
<feature type="transmembrane region" description="Helical" evidence="9">
    <location>
        <begin position="43"/>
        <end position="62"/>
    </location>
</feature>
<dbReference type="GO" id="GO:0005886">
    <property type="term" value="C:plasma membrane"/>
    <property type="evidence" value="ECO:0007669"/>
    <property type="project" value="UniProtKB-SubCell"/>
</dbReference>
<evidence type="ECO:0000259" key="10">
    <source>
        <dbReference type="PROSITE" id="PS50850"/>
    </source>
</evidence>
<dbReference type="GO" id="GO:0022857">
    <property type="term" value="F:transmembrane transporter activity"/>
    <property type="evidence" value="ECO:0007669"/>
    <property type="project" value="InterPro"/>
</dbReference>
<feature type="transmembrane region" description="Helical" evidence="9">
    <location>
        <begin position="367"/>
        <end position="389"/>
    </location>
</feature>
<reference evidence="11" key="2">
    <citation type="submission" date="2021-04" db="EMBL/GenBank/DDBJ databases">
        <authorList>
            <person name="Gilroy R."/>
        </authorList>
    </citation>
    <scope>NUCLEOTIDE SEQUENCE</scope>
    <source>
        <strain evidence="11">ChiHjej11B10-19426</strain>
    </source>
</reference>
<name>A0A9D2DD87_9BACT</name>
<keyword evidence="7 9" id="KW-0472">Membrane</keyword>
<evidence type="ECO:0000256" key="7">
    <source>
        <dbReference type="ARBA" id="ARBA00023136"/>
    </source>
</evidence>
<dbReference type="InterPro" id="IPR011701">
    <property type="entry name" value="MFS"/>
</dbReference>
<feature type="region of interest" description="Disordered" evidence="8">
    <location>
        <begin position="1"/>
        <end position="30"/>
    </location>
</feature>
<feature type="transmembrane region" description="Helical" evidence="9">
    <location>
        <begin position="237"/>
        <end position="264"/>
    </location>
</feature>
<accession>A0A9D2DD87</accession>
<dbReference type="AlphaFoldDB" id="A0A9D2DD87"/>
<dbReference type="CDD" id="cd17324">
    <property type="entry name" value="MFS_NepI_like"/>
    <property type="match status" value="1"/>
</dbReference>
<evidence type="ECO:0000313" key="12">
    <source>
        <dbReference type="Proteomes" id="UP000824014"/>
    </source>
</evidence>
<comment type="similarity">
    <text evidence="2">Belongs to the major facilitator superfamily.</text>
</comment>
<feature type="transmembrane region" description="Helical" evidence="9">
    <location>
        <begin position="159"/>
        <end position="180"/>
    </location>
</feature>
<organism evidence="11 12">
    <name type="scientific">Candidatus Tidjanibacter faecipullorum</name>
    <dbReference type="NCBI Taxonomy" id="2838766"/>
    <lineage>
        <taxon>Bacteria</taxon>
        <taxon>Pseudomonadati</taxon>
        <taxon>Bacteroidota</taxon>
        <taxon>Bacteroidia</taxon>
        <taxon>Bacteroidales</taxon>
        <taxon>Rikenellaceae</taxon>
        <taxon>Tidjanibacter</taxon>
    </lineage>
</organism>
<comment type="subcellular location">
    <subcellularLocation>
        <location evidence="1">Cell membrane</location>
        <topology evidence="1">Multi-pass membrane protein</topology>
    </subcellularLocation>
</comment>
<evidence type="ECO:0000256" key="5">
    <source>
        <dbReference type="ARBA" id="ARBA00022692"/>
    </source>
</evidence>
<feature type="transmembrane region" description="Helical" evidence="9">
    <location>
        <begin position="276"/>
        <end position="296"/>
    </location>
</feature>
<feature type="transmembrane region" description="Helical" evidence="9">
    <location>
        <begin position="106"/>
        <end position="125"/>
    </location>
</feature>
<dbReference type="Pfam" id="PF07690">
    <property type="entry name" value="MFS_1"/>
    <property type="match status" value="1"/>
</dbReference>
<keyword evidence="3" id="KW-0813">Transport</keyword>
<feature type="transmembrane region" description="Helical" evidence="9">
    <location>
        <begin position="333"/>
        <end position="355"/>
    </location>
</feature>